<evidence type="ECO:0000313" key="2">
    <source>
        <dbReference type="EMBL" id="CAG5102009.1"/>
    </source>
</evidence>
<protein>
    <submittedName>
        <fullName evidence="2">Oidioi.mRNA.OKI2018_I69.chr1.g100.t1.cds</fullName>
    </submittedName>
</protein>
<keyword evidence="3" id="KW-1185">Reference proteome</keyword>
<evidence type="ECO:0000259" key="1">
    <source>
        <dbReference type="SMART" id="SM00085"/>
    </source>
</evidence>
<gene>
    <name evidence="2" type="ORF">OKIOD_LOCUS8865</name>
</gene>
<dbReference type="EMBL" id="OU015566">
    <property type="protein sequence ID" value="CAG5102009.1"/>
    <property type="molecule type" value="Genomic_DNA"/>
</dbReference>
<dbReference type="SUPFAM" id="SSF48619">
    <property type="entry name" value="Phospholipase A2, PLA2"/>
    <property type="match status" value="1"/>
</dbReference>
<accession>A0ABN7SNX1</accession>
<dbReference type="Proteomes" id="UP001158576">
    <property type="component" value="Chromosome 1"/>
</dbReference>
<evidence type="ECO:0000313" key="3">
    <source>
        <dbReference type="Proteomes" id="UP001158576"/>
    </source>
</evidence>
<dbReference type="InterPro" id="IPR036444">
    <property type="entry name" value="PLipase_A2_dom_sf"/>
</dbReference>
<feature type="domain" description="Phospholipase A2-like central" evidence="1">
    <location>
        <begin position="39"/>
        <end position="174"/>
    </location>
</feature>
<dbReference type="Gene3D" id="1.20.90.10">
    <property type="entry name" value="Phospholipase A2 domain"/>
    <property type="match status" value="1"/>
</dbReference>
<dbReference type="SMART" id="SM00085">
    <property type="entry name" value="PA2c"/>
    <property type="match status" value="1"/>
</dbReference>
<proteinExistence type="predicted"/>
<name>A0ABN7SNX1_OIKDI</name>
<dbReference type="InterPro" id="IPR016090">
    <property type="entry name" value="PLA2-like_dom"/>
</dbReference>
<organism evidence="2 3">
    <name type="scientific">Oikopleura dioica</name>
    <name type="common">Tunicate</name>
    <dbReference type="NCBI Taxonomy" id="34765"/>
    <lineage>
        <taxon>Eukaryota</taxon>
        <taxon>Metazoa</taxon>
        <taxon>Chordata</taxon>
        <taxon>Tunicata</taxon>
        <taxon>Appendicularia</taxon>
        <taxon>Copelata</taxon>
        <taxon>Oikopleuridae</taxon>
        <taxon>Oikopleura</taxon>
    </lineage>
</organism>
<reference evidence="2 3" key="1">
    <citation type="submission" date="2021-04" db="EMBL/GenBank/DDBJ databases">
        <authorList>
            <person name="Bliznina A."/>
        </authorList>
    </citation>
    <scope>NUCLEOTIDE SEQUENCE [LARGE SCALE GENOMIC DNA]</scope>
</reference>
<sequence>MKVLSATLISLSAGIQRPVKNKKKHDPYRKLLGQDRIENIGLVGWMQFYNPSFTPEKYWNYGCNCFIQGSDDGVIVKRGKGTPVDDLDNACKLYRDCLKCAREIHGESCIDDIKNYNVNIDRKKCRDRPGTCVRAVCECDAMFAAKHADSLHQFNDFFNISSSTSGWDPKTDCAFGKKRGQMIPKCCNSRAGPASIYNERTKECCSNGLVKPIGQCPIEVAKLVPYRWGSLDSDSYDYYPPY</sequence>